<proteinExistence type="inferred from homology"/>
<gene>
    <name evidence="7" type="ORF">BW730_04980</name>
</gene>
<comment type="similarity">
    <text evidence="1">Belongs to the LysR transcriptional regulatory family.</text>
</comment>
<evidence type="ECO:0000259" key="6">
    <source>
        <dbReference type="Pfam" id="PF03466"/>
    </source>
</evidence>
<feature type="compositionally biased region" description="Basic residues" evidence="5">
    <location>
        <begin position="207"/>
        <end position="221"/>
    </location>
</feature>
<reference evidence="8" key="1">
    <citation type="submission" date="2017-02" db="EMBL/GenBank/DDBJ databases">
        <title>Tessaracoccus aquaemaris sp. nov., isolated from the intestine of a Korean rockfish, Sebastes schlegelii, in a marine aquaculture pond.</title>
        <authorList>
            <person name="Tak E.J."/>
            <person name="Bae J.-W."/>
        </authorList>
    </citation>
    <scope>NUCLEOTIDE SEQUENCE [LARGE SCALE GENOMIC DNA]</scope>
    <source>
        <strain evidence="8">NSG39</strain>
    </source>
</reference>
<feature type="region of interest" description="Disordered" evidence="5">
    <location>
        <begin position="175"/>
        <end position="221"/>
    </location>
</feature>
<dbReference type="Pfam" id="PF03466">
    <property type="entry name" value="LysR_substrate"/>
    <property type="match status" value="1"/>
</dbReference>
<dbReference type="InterPro" id="IPR005119">
    <property type="entry name" value="LysR_subst-bd"/>
</dbReference>
<keyword evidence="3" id="KW-0238">DNA-binding</keyword>
<keyword evidence="2" id="KW-0805">Transcription regulation</keyword>
<accession>A0A1Q2CSX9</accession>
<feature type="domain" description="LysR substrate-binding" evidence="6">
    <location>
        <begin position="17"/>
        <end position="105"/>
    </location>
</feature>
<organism evidence="7 8">
    <name type="scientific">Tessaracoccus aquimaris</name>
    <dbReference type="NCBI Taxonomy" id="1332264"/>
    <lineage>
        <taxon>Bacteria</taxon>
        <taxon>Bacillati</taxon>
        <taxon>Actinomycetota</taxon>
        <taxon>Actinomycetes</taxon>
        <taxon>Propionibacteriales</taxon>
        <taxon>Propionibacteriaceae</taxon>
        <taxon>Tessaracoccus</taxon>
    </lineage>
</organism>
<dbReference type="STRING" id="1332264.BW730_04980"/>
<keyword evidence="4" id="KW-0804">Transcription</keyword>
<dbReference type="PANTHER" id="PTHR30346:SF0">
    <property type="entry name" value="HCA OPERON TRANSCRIPTIONAL ACTIVATOR HCAR"/>
    <property type="match status" value="1"/>
</dbReference>
<dbReference type="GO" id="GO:0003700">
    <property type="term" value="F:DNA-binding transcription factor activity"/>
    <property type="evidence" value="ECO:0007669"/>
    <property type="project" value="TreeGrafter"/>
</dbReference>
<protein>
    <recommendedName>
        <fullName evidence="6">LysR substrate-binding domain-containing protein</fullName>
    </recommendedName>
</protein>
<evidence type="ECO:0000256" key="5">
    <source>
        <dbReference type="SAM" id="MobiDB-lite"/>
    </source>
</evidence>
<dbReference type="SUPFAM" id="SSF53850">
    <property type="entry name" value="Periplasmic binding protein-like II"/>
    <property type="match status" value="1"/>
</dbReference>
<keyword evidence="8" id="KW-1185">Reference proteome</keyword>
<dbReference type="PANTHER" id="PTHR30346">
    <property type="entry name" value="TRANSCRIPTIONAL DUAL REGULATOR HCAR-RELATED"/>
    <property type="match status" value="1"/>
</dbReference>
<evidence type="ECO:0000256" key="4">
    <source>
        <dbReference type="ARBA" id="ARBA00023163"/>
    </source>
</evidence>
<dbReference type="AlphaFoldDB" id="A0A1Q2CSX9"/>
<dbReference type="Gene3D" id="3.40.190.290">
    <property type="match status" value="1"/>
</dbReference>
<evidence type="ECO:0000256" key="2">
    <source>
        <dbReference type="ARBA" id="ARBA00023015"/>
    </source>
</evidence>
<evidence type="ECO:0000313" key="8">
    <source>
        <dbReference type="Proteomes" id="UP000188145"/>
    </source>
</evidence>
<dbReference type="GO" id="GO:0032993">
    <property type="term" value="C:protein-DNA complex"/>
    <property type="evidence" value="ECO:0007669"/>
    <property type="project" value="TreeGrafter"/>
</dbReference>
<evidence type="ECO:0000313" key="7">
    <source>
        <dbReference type="EMBL" id="AQP49214.1"/>
    </source>
</evidence>
<name>A0A1Q2CSX9_9ACTN</name>
<sequence length="221" mass="24788">MIRVTNCLRIGKVPGVTLTKWQRIWEERFPGIDLAVEEVTLEQQRGRVVDGSLDLCFARLPIGRDGLHAIPLYDEVPVVWMSKDHVLAELDEVSLDDLADENVIEDAEPASIDLATYSAAVLRVPMSVARSLSRRDMVYRNVTDAPPTTVALVWRVDDENPLIDEFIGIVRGRSVNSSRSEAERRTKEAPEPRKPPAQAGRTGGTRRGSRNGARRQRPTRR</sequence>
<dbReference type="GO" id="GO:0003677">
    <property type="term" value="F:DNA binding"/>
    <property type="evidence" value="ECO:0007669"/>
    <property type="project" value="UniProtKB-KW"/>
</dbReference>
<feature type="compositionally biased region" description="Basic and acidic residues" evidence="5">
    <location>
        <begin position="180"/>
        <end position="194"/>
    </location>
</feature>
<dbReference type="KEGG" id="tes:BW730_04980"/>
<evidence type="ECO:0000256" key="3">
    <source>
        <dbReference type="ARBA" id="ARBA00023125"/>
    </source>
</evidence>
<dbReference type="EMBL" id="CP019606">
    <property type="protein sequence ID" value="AQP49214.1"/>
    <property type="molecule type" value="Genomic_DNA"/>
</dbReference>
<evidence type="ECO:0000256" key="1">
    <source>
        <dbReference type="ARBA" id="ARBA00009437"/>
    </source>
</evidence>
<dbReference type="Proteomes" id="UP000188145">
    <property type="component" value="Chromosome"/>
</dbReference>